<feature type="compositionally biased region" description="Basic and acidic residues" evidence="1">
    <location>
        <begin position="321"/>
        <end position="336"/>
    </location>
</feature>
<evidence type="ECO:0000313" key="3">
    <source>
        <dbReference type="EnsemblPlants" id="KEH16675"/>
    </source>
</evidence>
<dbReference type="EnsemblPlants" id="KEH16675">
    <property type="protein sequence ID" value="KEH16675"/>
    <property type="gene ID" value="MTR_0117s0080"/>
</dbReference>
<protein>
    <submittedName>
        <fullName evidence="2">TPX2 (Targeting protein for Xklp2) family protein</fullName>
    </submittedName>
</protein>
<evidence type="ECO:0000313" key="2">
    <source>
        <dbReference type="EMBL" id="KEH16675.1"/>
    </source>
</evidence>
<dbReference type="OrthoDB" id="621651at2759"/>
<dbReference type="AlphaFoldDB" id="A0A072TSZ2"/>
<feature type="compositionally biased region" description="Polar residues" evidence="1">
    <location>
        <begin position="338"/>
        <end position="348"/>
    </location>
</feature>
<accession>A0A072TSZ2</accession>
<keyword evidence="4" id="KW-1185">Reference proteome</keyword>
<name>A0A072TSZ2_MEDTR</name>
<dbReference type="HOGENOM" id="CLU_786091_0_0_1"/>
<dbReference type="InterPro" id="IPR044216">
    <property type="entry name" value="WDL7"/>
</dbReference>
<dbReference type="Proteomes" id="UP000002051">
    <property type="component" value="Unassembled WGS sequence"/>
</dbReference>
<dbReference type="EMBL" id="KL402842">
    <property type="protein sequence ID" value="KEH16675.1"/>
    <property type="molecule type" value="Genomic_DNA"/>
</dbReference>
<dbReference type="PANTHER" id="PTHR47067:SF7">
    <property type="entry name" value="TPX2 (TARGETING PROTEIN FOR XKLP2) PROTEIN FAMILY"/>
    <property type="match status" value="1"/>
</dbReference>
<dbReference type="STRING" id="3880.A0A072TSZ2"/>
<feature type="region of interest" description="Disordered" evidence="1">
    <location>
        <begin position="232"/>
        <end position="278"/>
    </location>
</feature>
<gene>
    <name evidence="3" type="primary">25480352</name>
    <name evidence="2" type="ORF">MTR_0117s0080</name>
</gene>
<dbReference type="PANTHER" id="PTHR47067">
    <property type="entry name" value="TPX2 (TARGETING PROTEIN FOR XKLP2) PROTEIN FAMILY-RELATED"/>
    <property type="match status" value="1"/>
</dbReference>
<reference evidence="2 4" key="1">
    <citation type="journal article" date="2011" name="Nature">
        <title>The Medicago genome provides insight into the evolution of rhizobial symbioses.</title>
        <authorList>
            <person name="Young N.D."/>
            <person name="Debelle F."/>
            <person name="Oldroyd G.E."/>
            <person name="Geurts R."/>
            <person name="Cannon S.B."/>
            <person name="Udvardi M.K."/>
            <person name="Benedito V.A."/>
            <person name="Mayer K.F."/>
            <person name="Gouzy J."/>
            <person name="Schoof H."/>
            <person name="Van de Peer Y."/>
            <person name="Proost S."/>
            <person name="Cook D.R."/>
            <person name="Meyers B.C."/>
            <person name="Spannagl M."/>
            <person name="Cheung F."/>
            <person name="De Mita S."/>
            <person name="Krishnakumar V."/>
            <person name="Gundlach H."/>
            <person name="Zhou S."/>
            <person name="Mudge J."/>
            <person name="Bharti A.K."/>
            <person name="Murray J.D."/>
            <person name="Naoumkina M.A."/>
            <person name="Rosen B."/>
            <person name="Silverstein K.A."/>
            <person name="Tang H."/>
            <person name="Rombauts S."/>
            <person name="Zhao P.X."/>
            <person name="Zhou P."/>
            <person name="Barbe V."/>
            <person name="Bardou P."/>
            <person name="Bechner M."/>
            <person name="Bellec A."/>
            <person name="Berger A."/>
            <person name="Berges H."/>
            <person name="Bidwell S."/>
            <person name="Bisseling T."/>
            <person name="Choisne N."/>
            <person name="Couloux A."/>
            <person name="Denny R."/>
            <person name="Deshpande S."/>
            <person name="Dai X."/>
            <person name="Doyle J.J."/>
            <person name="Dudez A.M."/>
            <person name="Farmer A.D."/>
            <person name="Fouteau S."/>
            <person name="Franken C."/>
            <person name="Gibelin C."/>
            <person name="Gish J."/>
            <person name="Goldstein S."/>
            <person name="Gonzalez A.J."/>
            <person name="Green P.J."/>
            <person name="Hallab A."/>
            <person name="Hartog M."/>
            <person name="Hua A."/>
            <person name="Humphray S.J."/>
            <person name="Jeong D.H."/>
            <person name="Jing Y."/>
            <person name="Jocker A."/>
            <person name="Kenton S.M."/>
            <person name="Kim D.J."/>
            <person name="Klee K."/>
            <person name="Lai H."/>
            <person name="Lang C."/>
            <person name="Lin S."/>
            <person name="Macmil S.L."/>
            <person name="Magdelenat G."/>
            <person name="Matthews L."/>
            <person name="McCorrison J."/>
            <person name="Monaghan E.L."/>
            <person name="Mun J.H."/>
            <person name="Najar F.Z."/>
            <person name="Nicholson C."/>
            <person name="Noirot C."/>
            <person name="O'Bleness M."/>
            <person name="Paule C.R."/>
            <person name="Poulain J."/>
            <person name="Prion F."/>
            <person name="Qin B."/>
            <person name="Qu C."/>
            <person name="Retzel E.F."/>
            <person name="Riddle C."/>
            <person name="Sallet E."/>
            <person name="Samain S."/>
            <person name="Samson N."/>
            <person name="Sanders I."/>
            <person name="Saurat O."/>
            <person name="Scarpelli C."/>
            <person name="Schiex T."/>
            <person name="Segurens B."/>
            <person name="Severin A.J."/>
            <person name="Sherrier D.J."/>
            <person name="Shi R."/>
            <person name="Sims S."/>
            <person name="Singer S.R."/>
            <person name="Sinharoy S."/>
            <person name="Sterck L."/>
            <person name="Viollet A."/>
            <person name="Wang B.B."/>
            <person name="Wang K."/>
            <person name="Wang M."/>
            <person name="Wang X."/>
            <person name="Warfsmann J."/>
            <person name="Weissenbach J."/>
            <person name="White D.D."/>
            <person name="White J.D."/>
            <person name="Wiley G.B."/>
            <person name="Wincker P."/>
            <person name="Xing Y."/>
            <person name="Yang L."/>
            <person name="Yao Z."/>
            <person name="Ying F."/>
            <person name="Zhai J."/>
            <person name="Zhou L."/>
            <person name="Zuber A."/>
            <person name="Denarie J."/>
            <person name="Dixon R.A."/>
            <person name="May G.D."/>
            <person name="Schwartz D.C."/>
            <person name="Rogers J."/>
            <person name="Quetier F."/>
            <person name="Town C.D."/>
            <person name="Roe B.A."/>
        </authorList>
    </citation>
    <scope>NUCLEOTIDE SEQUENCE [LARGE SCALE GENOMIC DNA]</scope>
    <source>
        <strain evidence="2">A17</strain>
        <strain evidence="3 4">cv. Jemalong A17</strain>
    </source>
</reference>
<organism evidence="2 4">
    <name type="scientific">Medicago truncatula</name>
    <name type="common">Barrel medic</name>
    <name type="synonym">Medicago tribuloides</name>
    <dbReference type="NCBI Taxonomy" id="3880"/>
    <lineage>
        <taxon>Eukaryota</taxon>
        <taxon>Viridiplantae</taxon>
        <taxon>Streptophyta</taxon>
        <taxon>Embryophyta</taxon>
        <taxon>Tracheophyta</taxon>
        <taxon>Spermatophyta</taxon>
        <taxon>Magnoliopsida</taxon>
        <taxon>eudicotyledons</taxon>
        <taxon>Gunneridae</taxon>
        <taxon>Pentapetalae</taxon>
        <taxon>rosids</taxon>
        <taxon>fabids</taxon>
        <taxon>Fabales</taxon>
        <taxon>Fabaceae</taxon>
        <taxon>Papilionoideae</taxon>
        <taxon>50 kb inversion clade</taxon>
        <taxon>NPAAA clade</taxon>
        <taxon>Hologalegina</taxon>
        <taxon>IRL clade</taxon>
        <taxon>Trifolieae</taxon>
        <taxon>Medicago</taxon>
    </lineage>
</organism>
<evidence type="ECO:0000256" key="1">
    <source>
        <dbReference type="SAM" id="MobiDB-lite"/>
    </source>
</evidence>
<dbReference type="KEGG" id="mtr:25480352"/>
<reference evidence="3" key="3">
    <citation type="submission" date="2015-06" db="UniProtKB">
        <authorList>
            <consortium name="EnsemblPlants"/>
        </authorList>
    </citation>
    <scope>IDENTIFICATION</scope>
    <source>
        <strain evidence="3">cv. Jemalong A17</strain>
    </source>
</reference>
<reference evidence="2 4" key="2">
    <citation type="journal article" date="2014" name="BMC Genomics">
        <title>An improved genome release (version Mt4.0) for the model legume Medicago truncatula.</title>
        <authorList>
            <person name="Tang H."/>
            <person name="Krishnakumar V."/>
            <person name="Bidwell S."/>
            <person name="Rosen B."/>
            <person name="Chan A."/>
            <person name="Zhou S."/>
            <person name="Gentzbittel L."/>
            <person name="Childs K.L."/>
            <person name="Yandell M."/>
            <person name="Gundlach H."/>
            <person name="Mayer K.F."/>
            <person name="Schwartz D.C."/>
            <person name="Town C.D."/>
        </authorList>
    </citation>
    <scope>GENOME REANNOTATION</scope>
    <source>
        <strain evidence="2">A17</strain>
        <strain evidence="3 4">cv. Jemalong A17</strain>
    </source>
</reference>
<sequence>MLQRNMGESSTCLTQPFCYSSGFSNESNKDNPIKVLGESVSFGRFTTESLAWEKWSTFSTNRYVEEAERYSKPGSVAEKKAFFEAHYKKLAAQKAAALLEQEKSDSLEMEEHDEAEVDNTNNSQLTSLKPKLVETSLPESGNKVDVTQLEKEQQTLVGNSMQNQLGDKDLNVKKGSTDPIVSNIATPMNNKASLRKKRSKSKSLHMSVKFAVIREINRLTSSVMRKFETTRVGSGSSTASKDRWTPITTPTKTSKNELQKHPSFSPLTEQKRKNMESPIISSLLSLRIEDRDACRKKERAQTKTIKPRLCFCFKPRQLPEFNKEGEGSNRGTKEKSLTPGTRVTSSVVQSKASLSAEILTTYENTSPNIQHGIQHERNY</sequence>
<proteinExistence type="predicted"/>
<evidence type="ECO:0000313" key="4">
    <source>
        <dbReference type="Proteomes" id="UP000002051"/>
    </source>
</evidence>
<feature type="region of interest" description="Disordered" evidence="1">
    <location>
        <begin position="321"/>
        <end position="348"/>
    </location>
</feature>